<dbReference type="EMBL" id="KY774314">
    <property type="protein sequence ID" value="ART32190.1"/>
    <property type="molecule type" value="Genomic_DNA"/>
</dbReference>
<name>A0A1Y0B465_9LAMI</name>
<protein>
    <submittedName>
        <fullName evidence="1">Uncharacterized protein</fullName>
    </submittedName>
</protein>
<keyword evidence="1" id="KW-0496">Mitochondrion</keyword>
<reference evidence="1" key="1">
    <citation type="submission" date="2017-03" db="EMBL/GenBank/DDBJ databases">
        <title>The mitochondrial genome of the carnivorous plant Utricularia reniformis (Lentibulariaceae): structure, comparative analysis and evolutionary landmarks.</title>
        <authorList>
            <person name="Silva S.R."/>
            <person name="Alvarenga D.O."/>
            <person name="Michael T.P."/>
            <person name="Miranda V.F.O."/>
            <person name="Varani A.M."/>
        </authorList>
    </citation>
    <scope>NUCLEOTIDE SEQUENCE</scope>
</reference>
<sequence length="84" mass="9470">MDKGLRISFFNPFFVSLNGLHLLKPKASRARSTEYPLPKATKETGIWSSGHSDSSEKEALLSLTKHTIGSFNRNRHNRNRCIGL</sequence>
<evidence type="ECO:0000313" key="1">
    <source>
        <dbReference type="EMBL" id="ART32190.1"/>
    </source>
</evidence>
<proteinExistence type="predicted"/>
<geneLocation type="mitochondrion" evidence="1"/>
<organism evidence="1">
    <name type="scientific">Utricularia reniformis</name>
    <dbReference type="NCBI Taxonomy" id="192314"/>
    <lineage>
        <taxon>Eukaryota</taxon>
        <taxon>Viridiplantae</taxon>
        <taxon>Streptophyta</taxon>
        <taxon>Embryophyta</taxon>
        <taxon>Tracheophyta</taxon>
        <taxon>Spermatophyta</taxon>
        <taxon>Magnoliopsida</taxon>
        <taxon>eudicotyledons</taxon>
        <taxon>Gunneridae</taxon>
        <taxon>Pentapetalae</taxon>
        <taxon>asterids</taxon>
        <taxon>lamiids</taxon>
        <taxon>Lamiales</taxon>
        <taxon>Lentibulariaceae</taxon>
        <taxon>Utricularia</taxon>
    </lineage>
</organism>
<accession>A0A1Y0B465</accession>
<dbReference type="AlphaFoldDB" id="A0A1Y0B465"/>
<gene>
    <name evidence="1" type="ORF">AEK19_MT2031</name>
</gene>